<accession>C9LYH9</accession>
<dbReference type="EMBL" id="ACKP02000053">
    <property type="protein sequence ID" value="EEX76107.1"/>
    <property type="molecule type" value="Genomic_DNA"/>
</dbReference>
<evidence type="ECO:0000313" key="1">
    <source>
        <dbReference type="EMBL" id="EEX76107.1"/>
    </source>
</evidence>
<gene>
    <name evidence="1" type="ORF">SELSPUOL_02539</name>
</gene>
<organism evidence="1 2">
    <name type="scientific">Selenomonas sputigena (strain ATCC 35185 / DSM 20758 / CCUG 44933 / VPI D19B-28)</name>
    <dbReference type="NCBI Taxonomy" id="546271"/>
    <lineage>
        <taxon>Bacteria</taxon>
        <taxon>Bacillati</taxon>
        <taxon>Bacillota</taxon>
        <taxon>Negativicutes</taxon>
        <taxon>Selenomonadales</taxon>
        <taxon>Selenomonadaceae</taxon>
        <taxon>Selenomonas</taxon>
    </lineage>
</organism>
<dbReference type="Proteomes" id="UP000003505">
    <property type="component" value="Unassembled WGS sequence"/>
</dbReference>
<evidence type="ECO:0000313" key="2">
    <source>
        <dbReference type="Proteomes" id="UP000003505"/>
    </source>
</evidence>
<proteinExistence type="predicted"/>
<name>C9LYH9_SELS3</name>
<reference evidence="1 2" key="1">
    <citation type="submission" date="2009-09" db="EMBL/GenBank/DDBJ databases">
        <authorList>
            <person name="Weinstock G."/>
            <person name="Sodergren E."/>
            <person name="Clifton S."/>
            <person name="Fulton L."/>
            <person name="Fulton B."/>
            <person name="Courtney L."/>
            <person name="Fronick C."/>
            <person name="Harrison M."/>
            <person name="Strong C."/>
            <person name="Farmer C."/>
            <person name="Delahaunty K."/>
            <person name="Markovic C."/>
            <person name="Hall O."/>
            <person name="Minx P."/>
            <person name="Tomlinson C."/>
            <person name="Mitreva M."/>
            <person name="Nelson J."/>
            <person name="Hou S."/>
            <person name="Wollam A."/>
            <person name="Pepin K.H."/>
            <person name="Johnson M."/>
            <person name="Bhonagiri V."/>
            <person name="Nash W.E."/>
            <person name="Warren W."/>
            <person name="Chinwalla A."/>
            <person name="Mardis E.R."/>
            <person name="Wilson R.K."/>
        </authorList>
    </citation>
    <scope>NUCLEOTIDE SEQUENCE [LARGE SCALE GENOMIC DNA]</scope>
    <source>
        <strain evidence="2">ATCC 35185 / DSM 20758 / VPI D19B-28</strain>
    </source>
</reference>
<protein>
    <submittedName>
        <fullName evidence="1">Uncharacterized protein</fullName>
    </submittedName>
</protein>
<dbReference type="AlphaFoldDB" id="C9LYH9"/>
<comment type="caution">
    <text evidence="1">The sequence shown here is derived from an EMBL/GenBank/DDBJ whole genome shotgun (WGS) entry which is preliminary data.</text>
</comment>
<sequence length="39" mass="4856">MEYIVGMVASSFRECKIALILHEKIYRFIEYIERWEKFL</sequence>